<keyword evidence="7" id="KW-0812">Transmembrane</keyword>
<dbReference type="InterPro" id="IPR001915">
    <property type="entry name" value="Peptidase_M48"/>
</dbReference>
<organism evidence="10 11">
    <name type="scientific">Sneathiella chinensis</name>
    <dbReference type="NCBI Taxonomy" id="349750"/>
    <lineage>
        <taxon>Bacteria</taxon>
        <taxon>Pseudomonadati</taxon>
        <taxon>Pseudomonadota</taxon>
        <taxon>Alphaproteobacteria</taxon>
        <taxon>Sneathiellales</taxon>
        <taxon>Sneathiellaceae</taxon>
        <taxon>Sneathiella</taxon>
    </lineage>
</organism>
<evidence type="ECO:0000256" key="3">
    <source>
        <dbReference type="ARBA" id="ARBA00022801"/>
    </source>
</evidence>
<evidence type="ECO:0000313" key="11">
    <source>
        <dbReference type="Proteomes" id="UP001161409"/>
    </source>
</evidence>
<keyword evidence="2" id="KW-0479">Metal-binding</keyword>
<keyword evidence="4 6" id="KW-0862">Zinc</keyword>
<evidence type="ECO:0000256" key="7">
    <source>
        <dbReference type="SAM" id="Phobius"/>
    </source>
</evidence>
<evidence type="ECO:0000313" key="10">
    <source>
        <dbReference type="EMBL" id="GLQ07678.1"/>
    </source>
</evidence>
<dbReference type="InterPro" id="IPR051156">
    <property type="entry name" value="Mito/Outer_Membr_Metalloprot"/>
</dbReference>
<feature type="domain" description="Peptidase M48" evidence="8">
    <location>
        <begin position="169"/>
        <end position="341"/>
    </location>
</feature>
<comment type="cofactor">
    <cofactor evidence="6">
        <name>Zn(2+)</name>
        <dbReference type="ChEBI" id="CHEBI:29105"/>
    </cofactor>
    <text evidence="6">Binds 1 zinc ion per subunit.</text>
</comment>
<proteinExistence type="inferred from homology"/>
<evidence type="ECO:0000256" key="4">
    <source>
        <dbReference type="ARBA" id="ARBA00022833"/>
    </source>
</evidence>
<gene>
    <name evidence="10" type="ORF">GCM10007924_28990</name>
</gene>
<dbReference type="PANTHER" id="PTHR22726">
    <property type="entry name" value="METALLOENDOPEPTIDASE OMA1"/>
    <property type="match status" value="1"/>
</dbReference>
<dbReference type="Gene3D" id="3.30.2010.10">
    <property type="entry name" value="Metalloproteases ('zincins'), catalytic domain"/>
    <property type="match status" value="1"/>
</dbReference>
<keyword evidence="3 6" id="KW-0378">Hydrolase</keyword>
<keyword evidence="7" id="KW-1133">Transmembrane helix</keyword>
<dbReference type="Pfam" id="PF01435">
    <property type="entry name" value="Peptidase_M48"/>
    <property type="match status" value="1"/>
</dbReference>
<evidence type="ECO:0000256" key="1">
    <source>
        <dbReference type="ARBA" id="ARBA00022670"/>
    </source>
</evidence>
<comment type="similarity">
    <text evidence="6">Belongs to the peptidase M48 family.</text>
</comment>
<evidence type="ECO:0000256" key="5">
    <source>
        <dbReference type="ARBA" id="ARBA00023049"/>
    </source>
</evidence>
<dbReference type="Proteomes" id="UP001161409">
    <property type="component" value="Unassembled WGS sequence"/>
</dbReference>
<keyword evidence="1 6" id="KW-0645">Protease</keyword>
<dbReference type="CDD" id="cd07332">
    <property type="entry name" value="M48C_Oma1_like"/>
    <property type="match status" value="1"/>
</dbReference>
<evidence type="ECO:0000259" key="8">
    <source>
        <dbReference type="Pfam" id="PF01435"/>
    </source>
</evidence>
<dbReference type="EMBL" id="BSNF01000008">
    <property type="protein sequence ID" value="GLQ07678.1"/>
    <property type="molecule type" value="Genomic_DNA"/>
</dbReference>
<reference evidence="10" key="1">
    <citation type="journal article" date="2014" name="Int. J. Syst. Evol. Microbiol.">
        <title>Complete genome of a new Firmicutes species belonging to the dominant human colonic microbiota ('Ruminococcus bicirculans') reveals two chromosomes and a selective capacity to utilize plant glucans.</title>
        <authorList>
            <consortium name="NISC Comparative Sequencing Program"/>
            <person name="Wegmann U."/>
            <person name="Louis P."/>
            <person name="Goesmann A."/>
            <person name="Henrissat B."/>
            <person name="Duncan S.H."/>
            <person name="Flint H.J."/>
        </authorList>
    </citation>
    <scope>NUCLEOTIDE SEQUENCE</scope>
    <source>
        <strain evidence="10">NBRC 103408</strain>
    </source>
</reference>
<accession>A0ABQ5U7M6</accession>
<dbReference type="Pfam" id="PF23368">
    <property type="entry name" value="DUF7092"/>
    <property type="match status" value="1"/>
</dbReference>
<feature type="transmembrane region" description="Helical" evidence="7">
    <location>
        <begin position="102"/>
        <end position="132"/>
    </location>
</feature>
<evidence type="ECO:0000259" key="9">
    <source>
        <dbReference type="Pfam" id="PF23368"/>
    </source>
</evidence>
<protein>
    <submittedName>
        <fullName evidence="10">Metalloendopeptidase</fullName>
    </submittedName>
</protein>
<dbReference type="RefSeq" id="WP_169561732.1">
    <property type="nucleotide sequence ID" value="NZ_BSNF01000008.1"/>
</dbReference>
<keyword evidence="11" id="KW-1185">Reference proteome</keyword>
<reference evidence="10" key="2">
    <citation type="submission" date="2023-01" db="EMBL/GenBank/DDBJ databases">
        <title>Draft genome sequence of Sneathiella chinensis strain NBRC 103408.</title>
        <authorList>
            <person name="Sun Q."/>
            <person name="Mori K."/>
        </authorList>
    </citation>
    <scope>NUCLEOTIDE SEQUENCE</scope>
    <source>
        <strain evidence="10">NBRC 103408</strain>
    </source>
</reference>
<evidence type="ECO:0000256" key="6">
    <source>
        <dbReference type="RuleBase" id="RU003983"/>
    </source>
</evidence>
<evidence type="ECO:0000256" key="2">
    <source>
        <dbReference type="ARBA" id="ARBA00022723"/>
    </source>
</evidence>
<name>A0ABQ5U7M6_9PROT</name>
<feature type="domain" description="DUF7092" evidence="9">
    <location>
        <begin position="5"/>
        <end position="81"/>
    </location>
</feature>
<keyword evidence="7" id="KW-0472">Membrane</keyword>
<dbReference type="PANTHER" id="PTHR22726:SF1">
    <property type="entry name" value="METALLOENDOPEPTIDASE OMA1, MITOCHONDRIAL"/>
    <property type="match status" value="1"/>
</dbReference>
<keyword evidence="5 6" id="KW-0482">Metalloprotease</keyword>
<dbReference type="InterPro" id="IPR055518">
    <property type="entry name" value="DUF7092"/>
</dbReference>
<comment type="caution">
    <text evidence="10">The sequence shown here is derived from an EMBL/GenBank/DDBJ whole genome shotgun (WGS) entry which is preliminary data.</text>
</comment>
<sequence length="365" mass="38966">MGLATGRLFDGRSAGAVSVSVYIRANELVIEDEAGTPVGVWSLDELRDVSPVPSKIEISLSFGEEDPARLTIGDAGFIADIRRQCQTLNKRRPLQAGWWKPYAIWIGGGAASVAVLFVFVLPFLATVVANMLSDDTRDRIGRETKDYIIKTFARDKSPDKAICEGTAGQAALEGLVARLASAEAGTSTPITLTVVKSKVPNALALPGGHMVIFSEMIDHADRPDALAGVLAHEIAHIREKHPINLFVTNVGIATVFSLVLGDISGGTIIAGVGQMAVGAAYTRDFEREADSLATRIMTEWQYDMSAMIPLLRSLEPKARFMHVPIFATHPGMEERIEKIEAAGNTGAGPALGADEWAAVKAMCGA</sequence>